<accession>A0A517ZPG3</accession>
<organism evidence="2 3">
    <name type="scientific">Symmachiella dynata</name>
    <dbReference type="NCBI Taxonomy" id="2527995"/>
    <lineage>
        <taxon>Bacteria</taxon>
        <taxon>Pseudomonadati</taxon>
        <taxon>Planctomycetota</taxon>
        <taxon>Planctomycetia</taxon>
        <taxon>Planctomycetales</taxon>
        <taxon>Planctomycetaceae</taxon>
        <taxon>Symmachiella</taxon>
    </lineage>
</organism>
<dbReference type="KEGG" id="sdyn:Mal52_28100"/>
<keyword evidence="3" id="KW-1185">Reference proteome</keyword>
<dbReference type="AlphaFoldDB" id="A0A517ZPG3"/>
<reference evidence="2 3" key="1">
    <citation type="submission" date="2019-02" db="EMBL/GenBank/DDBJ databases">
        <title>Deep-cultivation of Planctomycetes and their phenomic and genomic characterization uncovers novel biology.</title>
        <authorList>
            <person name="Wiegand S."/>
            <person name="Jogler M."/>
            <person name="Boedeker C."/>
            <person name="Pinto D."/>
            <person name="Vollmers J."/>
            <person name="Rivas-Marin E."/>
            <person name="Kohn T."/>
            <person name="Peeters S.H."/>
            <person name="Heuer A."/>
            <person name="Rast P."/>
            <person name="Oberbeckmann S."/>
            <person name="Bunk B."/>
            <person name="Jeske O."/>
            <person name="Meyerdierks A."/>
            <person name="Storesund J.E."/>
            <person name="Kallscheuer N."/>
            <person name="Luecker S."/>
            <person name="Lage O.M."/>
            <person name="Pohl T."/>
            <person name="Merkel B.J."/>
            <person name="Hornburger P."/>
            <person name="Mueller R.-W."/>
            <person name="Bruemmer F."/>
            <person name="Labrenz M."/>
            <person name="Spormann A.M."/>
            <person name="Op den Camp H."/>
            <person name="Overmann J."/>
            <person name="Amann R."/>
            <person name="Jetten M.S.M."/>
            <person name="Mascher T."/>
            <person name="Medema M.H."/>
            <person name="Devos D.P."/>
            <person name="Kaster A.-K."/>
            <person name="Ovreas L."/>
            <person name="Rohde M."/>
            <person name="Galperin M.Y."/>
            <person name="Jogler C."/>
        </authorList>
    </citation>
    <scope>NUCLEOTIDE SEQUENCE [LARGE SCALE GENOMIC DNA]</scope>
    <source>
        <strain evidence="2 3">Mal52</strain>
    </source>
</reference>
<proteinExistence type="predicted"/>
<gene>
    <name evidence="2" type="ORF">Mal52_28100</name>
</gene>
<evidence type="ECO:0000313" key="3">
    <source>
        <dbReference type="Proteomes" id="UP000319383"/>
    </source>
</evidence>
<evidence type="ECO:0000256" key="1">
    <source>
        <dbReference type="SAM" id="MobiDB-lite"/>
    </source>
</evidence>
<dbReference type="EMBL" id="CP036276">
    <property type="protein sequence ID" value="QDU44331.1"/>
    <property type="molecule type" value="Genomic_DNA"/>
</dbReference>
<dbReference type="Proteomes" id="UP000319383">
    <property type="component" value="Chromosome"/>
</dbReference>
<feature type="region of interest" description="Disordered" evidence="1">
    <location>
        <begin position="56"/>
        <end position="84"/>
    </location>
</feature>
<dbReference type="RefSeq" id="WP_145376704.1">
    <property type="nucleotide sequence ID" value="NZ_CP036276.1"/>
</dbReference>
<evidence type="ECO:0008006" key="4">
    <source>
        <dbReference type="Google" id="ProtNLM"/>
    </source>
</evidence>
<sequence length="361" mass="38916">MVSPADNWMRVSHGDPCPVCGKPDNCSVSNDRKVVWCGRVSDGALRVNAGGQYLHRLDDDPYDRNPPPPVRIRPSTRSTSPTQDWPALVDRFANGAEEHRQRLAGELGVSATALAALGVGWNVERFCWTFPEQDASGQIIGIATRRRDGSKIRMKGGHTGLTYAADWDAGAGPILLVEGGSDTAALLTIGLSTLGRPSNCGGVDHLVGMLSGVDHNREIIVIGERDEKPDGKWPGRDGAVRTAKRLAEELEQPIAWALPPDNAKDARGWLNVMPKLPADRLADLFVSGLETTVISPPIVIRPPKPTGPAVAVDDWRDQMLQVRLHSLGCPGVYIDASTTGAGKSHVDLAVILWALRRRNAV</sequence>
<protein>
    <recommendedName>
        <fullName evidence="4">Toprim domain-containing protein</fullName>
    </recommendedName>
</protein>
<evidence type="ECO:0000313" key="2">
    <source>
        <dbReference type="EMBL" id="QDU44331.1"/>
    </source>
</evidence>
<name>A0A517ZPG3_9PLAN</name>